<accession>A0AAW7AJ74</accession>
<feature type="domain" description="Pyrroline-5-carboxylate reductase catalytic N-terminal" evidence="3">
    <location>
        <begin position="3"/>
        <end position="90"/>
    </location>
</feature>
<evidence type="ECO:0000313" key="4">
    <source>
        <dbReference type="EMBL" id="MDK9865725.1"/>
    </source>
</evidence>
<dbReference type="SUPFAM" id="SSF51735">
    <property type="entry name" value="NAD(P)-binding Rossmann-fold domains"/>
    <property type="match status" value="1"/>
</dbReference>
<reference evidence="4" key="1">
    <citation type="journal article" date="2023" name="Int. J. Mol. Sci.">
        <title>Antibiotic Resistance/Susceptibility Profiles of Staphylococcus equorum Strains from Cheese, and Genome Analysis for Antibiotic Resistance Genes.</title>
        <authorList>
            <person name="Vazquez L."/>
            <person name="Srednik M.E."/>
            <person name="Rodriguez J."/>
            <person name="Florez A.B."/>
            <person name="Mayo B."/>
        </authorList>
    </citation>
    <scope>NUCLEOTIDE SEQUENCE</scope>
    <source>
        <strain evidence="4">5A3I</strain>
    </source>
</reference>
<gene>
    <name evidence="4" type="ORF">P1A27_07195</name>
</gene>
<dbReference type="GO" id="GO:0016491">
    <property type="term" value="F:oxidoreductase activity"/>
    <property type="evidence" value="ECO:0007669"/>
    <property type="project" value="UniProtKB-KW"/>
</dbReference>
<keyword evidence="2" id="KW-0175">Coiled coil</keyword>
<dbReference type="PANTHER" id="PTHR14239:SF10">
    <property type="entry name" value="REDUCTASE"/>
    <property type="match status" value="1"/>
</dbReference>
<evidence type="ECO:0000313" key="5">
    <source>
        <dbReference type="Proteomes" id="UP001174037"/>
    </source>
</evidence>
<keyword evidence="1" id="KW-0560">Oxidoreductase</keyword>
<organism evidence="4 5">
    <name type="scientific">Staphylococcus equorum</name>
    <dbReference type="NCBI Taxonomy" id="246432"/>
    <lineage>
        <taxon>Bacteria</taxon>
        <taxon>Bacillati</taxon>
        <taxon>Bacillota</taxon>
        <taxon>Bacilli</taxon>
        <taxon>Bacillales</taxon>
        <taxon>Staphylococcaceae</taxon>
        <taxon>Staphylococcus</taxon>
    </lineage>
</organism>
<protein>
    <submittedName>
        <fullName evidence="4">NAD(P)-binding domain-containing protein</fullName>
    </submittedName>
</protein>
<comment type="caution">
    <text evidence="4">The sequence shown here is derived from an EMBL/GenBank/DDBJ whole genome shotgun (WGS) entry which is preliminary data.</text>
</comment>
<reference evidence="4" key="2">
    <citation type="submission" date="2023-03" db="EMBL/GenBank/DDBJ databases">
        <authorList>
            <person name="Vazquez L."/>
            <person name="Rodriguez J."/>
            <person name="Mayo B."/>
            <person name="Florez A.B."/>
        </authorList>
    </citation>
    <scope>NUCLEOTIDE SEQUENCE</scope>
    <source>
        <strain evidence="4">5A3I</strain>
    </source>
</reference>
<dbReference type="Pfam" id="PF03807">
    <property type="entry name" value="F420_oxidored"/>
    <property type="match status" value="1"/>
</dbReference>
<evidence type="ECO:0000256" key="1">
    <source>
        <dbReference type="ARBA" id="ARBA00023002"/>
    </source>
</evidence>
<proteinExistence type="predicted"/>
<evidence type="ECO:0000259" key="3">
    <source>
        <dbReference type="Pfam" id="PF03807"/>
    </source>
</evidence>
<dbReference type="Proteomes" id="UP001174037">
    <property type="component" value="Unassembled WGS sequence"/>
</dbReference>
<name>A0AAW7AJ74_9STAP</name>
<dbReference type="EMBL" id="JARGCK010000004">
    <property type="protein sequence ID" value="MDK9865725.1"/>
    <property type="molecule type" value="Genomic_DNA"/>
</dbReference>
<dbReference type="InterPro" id="IPR036291">
    <property type="entry name" value="NAD(P)-bd_dom_sf"/>
</dbReference>
<evidence type="ECO:0000256" key="2">
    <source>
        <dbReference type="SAM" id="Coils"/>
    </source>
</evidence>
<dbReference type="RefSeq" id="WP_285323520.1">
    <property type="nucleotide sequence ID" value="NZ_JARGCK010000004.1"/>
</dbReference>
<dbReference type="InterPro" id="IPR051267">
    <property type="entry name" value="STEAP_metalloreductase"/>
</dbReference>
<dbReference type="PANTHER" id="PTHR14239">
    <property type="entry name" value="DUDULIN-RELATED"/>
    <property type="match status" value="1"/>
</dbReference>
<feature type="coiled-coil region" evidence="2">
    <location>
        <begin position="189"/>
        <end position="216"/>
    </location>
</feature>
<dbReference type="InterPro" id="IPR028939">
    <property type="entry name" value="P5C_Rdtase_cat_N"/>
</dbReference>
<dbReference type="AlphaFoldDB" id="A0AAW7AJ74"/>
<sequence>MNFGIIGVGNIGTVLSHKLVNNGHEVKVADARSIDKLKNKNFSGQAVEVEDVIKDIDILIIAIPFPATPDLKYLMNQVDDDVIIVDTANYAPILRDKNIEELDNGMSDSVWVSQQLGKPVIKAFNNLLEETLDDKGAPENTENRIAMAIAGDNQKDKEIIMDIVSEIGFDTVDSGSLKDSWRHQPGTPANCTELTKEELEQALDRADNEKRPFLREKMINEIQNLSKDEFSTDKVVQLGRKVYNP</sequence>
<dbReference type="Gene3D" id="3.40.50.720">
    <property type="entry name" value="NAD(P)-binding Rossmann-like Domain"/>
    <property type="match status" value="1"/>
</dbReference>